<evidence type="ECO:0000313" key="5">
    <source>
        <dbReference type="Proteomes" id="UP000515129"/>
    </source>
</evidence>
<dbReference type="AlphaFoldDB" id="A0A6P6IXJ7"/>
<dbReference type="PANTHER" id="PTHR14882:SF3">
    <property type="entry name" value="COILED-COIL DOMAIN CONTAINING 92B"/>
    <property type="match status" value="1"/>
</dbReference>
<dbReference type="CTD" id="100537081"/>
<feature type="compositionally biased region" description="Acidic residues" evidence="3">
    <location>
        <begin position="159"/>
        <end position="171"/>
    </location>
</feature>
<name>A0A6P6IXJ7_CARAU</name>
<dbReference type="InterPro" id="IPR039496">
    <property type="entry name" value="CCDC92/74_N"/>
</dbReference>
<dbReference type="InterPro" id="IPR040370">
    <property type="entry name" value="CCDC74A/CCDC74B/CCDC92"/>
</dbReference>
<keyword evidence="5" id="KW-1185">Reference proteome</keyword>
<dbReference type="RefSeq" id="XP_026051162.1">
    <property type="nucleotide sequence ID" value="XM_026195377.1"/>
</dbReference>
<protein>
    <submittedName>
        <fullName evidence="6">Coiled-coil domain containing 92Bb isoform X2</fullName>
    </submittedName>
</protein>
<evidence type="ECO:0000259" key="4">
    <source>
        <dbReference type="Pfam" id="PF14916"/>
    </source>
</evidence>
<dbReference type="Pfam" id="PF14916">
    <property type="entry name" value="CCDC92"/>
    <property type="match status" value="1"/>
</dbReference>
<evidence type="ECO:0000256" key="3">
    <source>
        <dbReference type="SAM" id="MobiDB-lite"/>
    </source>
</evidence>
<gene>
    <name evidence="6" type="primary">ccdc92bb</name>
</gene>
<evidence type="ECO:0000256" key="2">
    <source>
        <dbReference type="SAM" id="Coils"/>
    </source>
</evidence>
<feature type="domain" description="CCDC92/74 N-terminal" evidence="4">
    <location>
        <begin position="8"/>
        <end position="50"/>
    </location>
</feature>
<dbReference type="Proteomes" id="UP000515129">
    <property type="component" value="Chromosome 21"/>
</dbReference>
<accession>A0A6P6IXJ7</accession>
<feature type="compositionally biased region" description="Polar residues" evidence="3">
    <location>
        <begin position="174"/>
        <end position="186"/>
    </location>
</feature>
<organism evidence="5 6">
    <name type="scientific">Carassius auratus</name>
    <name type="common">Goldfish</name>
    <dbReference type="NCBI Taxonomy" id="7957"/>
    <lineage>
        <taxon>Eukaryota</taxon>
        <taxon>Metazoa</taxon>
        <taxon>Chordata</taxon>
        <taxon>Craniata</taxon>
        <taxon>Vertebrata</taxon>
        <taxon>Euteleostomi</taxon>
        <taxon>Actinopterygii</taxon>
        <taxon>Neopterygii</taxon>
        <taxon>Teleostei</taxon>
        <taxon>Ostariophysi</taxon>
        <taxon>Cypriniformes</taxon>
        <taxon>Cyprinidae</taxon>
        <taxon>Cyprininae</taxon>
        <taxon>Carassius</taxon>
    </lineage>
</organism>
<reference evidence="6" key="1">
    <citation type="submission" date="2025-08" db="UniProtKB">
        <authorList>
            <consortium name="RefSeq"/>
        </authorList>
    </citation>
    <scope>IDENTIFICATION</scope>
    <source>
        <strain evidence="6">Wakin</strain>
        <tissue evidence="6">Muscle</tissue>
    </source>
</reference>
<sequence length="284" mass="33368">MDRSTFTQQVESVERNVAFLQQEHRILLSGLRLEIRNLKKRCNELSCELSERAPVKSREDIELEEELLQARLLETEQHLAEEESTLVELRSELRKKGALASALQVRLRDEERRFLEELKRRSHKITTLSRDLRKQTDLAAQLSFQLHSAQFRLYHQTEDYEEEDEEEEDEGGTMQESEWTANSPWTSPVLAESPRQSRASGRVRRSERVRECVPRERVLGPEEARPMPDPALFLYPFRHRLLPLHRSLGGHWREGGLSRMPEARIGRFRDRPLREDIGPETTEL</sequence>
<evidence type="ECO:0000256" key="1">
    <source>
        <dbReference type="ARBA" id="ARBA00023054"/>
    </source>
</evidence>
<feature type="region of interest" description="Disordered" evidence="3">
    <location>
        <begin position="158"/>
        <end position="207"/>
    </location>
</feature>
<evidence type="ECO:0000313" key="6">
    <source>
        <dbReference type="RefSeq" id="XP_026051162.1"/>
    </source>
</evidence>
<dbReference type="PANTHER" id="PTHR14882">
    <property type="entry name" value="COILED-COIL DOMAIN-CONTAINING 74A"/>
    <property type="match status" value="1"/>
</dbReference>
<feature type="coiled-coil region" evidence="2">
    <location>
        <begin position="3"/>
        <end position="92"/>
    </location>
</feature>
<keyword evidence="1 2" id="KW-0175">Coiled coil</keyword>
<proteinExistence type="predicted"/>